<protein>
    <submittedName>
        <fullName evidence="1">Bifunctional inhibitor/lipid-transfer protein/seed storage 2S albumin superfamily protein</fullName>
    </submittedName>
</protein>
<dbReference type="STRING" id="3476.A0A2P5E104"/>
<evidence type="ECO:0000313" key="1">
    <source>
        <dbReference type="EMBL" id="PON79221.1"/>
    </source>
</evidence>
<name>A0A2P5E104_PARAD</name>
<dbReference type="AlphaFoldDB" id="A0A2P5E104"/>
<sequence>MASSVVVINSRRLVTLVALIILVVSAKIGLIWEVDGAVTGRERGKISIRSTAVSLILRFSEYGECEGQGSVGLLCQSQRCVCAILLLPLAKQVGIKSQITLIVPKRCNIRNHPVGKKCGSKFVRMSYL</sequence>
<organism evidence="1 2">
    <name type="scientific">Parasponia andersonii</name>
    <name type="common">Sponia andersonii</name>
    <dbReference type="NCBI Taxonomy" id="3476"/>
    <lineage>
        <taxon>Eukaryota</taxon>
        <taxon>Viridiplantae</taxon>
        <taxon>Streptophyta</taxon>
        <taxon>Embryophyta</taxon>
        <taxon>Tracheophyta</taxon>
        <taxon>Spermatophyta</taxon>
        <taxon>Magnoliopsida</taxon>
        <taxon>eudicotyledons</taxon>
        <taxon>Gunneridae</taxon>
        <taxon>Pentapetalae</taxon>
        <taxon>rosids</taxon>
        <taxon>fabids</taxon>
        <taxon>Rosales</taxon>
        <taxon>Cannabaceae</taxon>
        <taxon>Parasponia</taxon>
    </lineage>
</organism>
<proteinExistence type="predicted"/>
<reference evidence="2" key="1">
    <citation type="submission" date="2016-06" db="EMBL/GenBank/DDBJ databases">
        <title>Parallel loss of symbiosis genes in relatives of nitrogen-fixing non-legume Parasponia.</title>
        <authorList>
            <person name="Van Velzen R."/>
            <person name="Holmer R."/>
            <person name="Bu F."/>
            <person name="Rutten L."/>
            <person name="Van Zeijl A."/>
            <person name="Liu W."/>
            <person name="Santuari L."/>
            <person name="Cao Q."/>
            <person name="Sharma T."/>
            <person name="Shen D."/>
            <person name="Roswanjaya Y."/>
            <person name="Wardhani T."/>
            <person name="Kalhor M.S."/>
            <person name="Jansen J."/>
            <person name="Van den Hoogen J."/>
            <person name="Gungor B."/>
            <person name="Hartog M."/>
            <person name="Hontelez J."/>
            <person name="Verver J."/>
            <person name="Yang W.-C."/>
            <person name="Schijlen E."/>
            <person name="Repin R."/>
            <person name="Schilthuizen M."/>
            <person name="Schranz E."/>
            <person name="Heidstra R."/>
            <person name="Miyata K."/>
            <person name="Fedorova E."/>
            <person name="Kohlen W."/>
            <person name="Bisseling T."/>
            <person name="Smit S."/>
            <person name="Geurts R."/>
        </authorList>
    </citation>
    <scope>NUCLEOTIDE SEQUENCE [LARGE SCALE GENOMIC DNA]</scope>
    <source>
        <strain evidence="2">cv. WU1-14</strain>
    </source>
</reference>
<evidence type="ECO:0000313" key="2">
    <source>
        <dbReference type="Proteomes" id="UP000237105"/>
    </source>
</evidence>
<comment type="caution">
    <text evidence="1">The sequence shown here is derived from an EMBL/GenBank/DDBJ whole genome shotgun (WGS) entry which is preliminary data.</text>
</comment>
<keyword evidence="2" id="KW-1185">Reference proteome</keyword>
<dbReference type="EMBL" id="JXTB01000005">
    <property type="protein sequence ID" value="PON79221.1"/>
    <property type="molecule type" value="Genomic_DNA"/>
</dbReference>
<gene>
    <name evidence="1" type="ORF">PanWU01x14_013370</name>
</gene>
<accession>A0A2P5E104</accession>
<dbReference type="Proteomes" id="UP000237105">
    <property type="component" value="Unassembled WGS sequence"/>
</dbReference>